<sequence>MHRLFYYVQLFMLLVFWIPLSPETLVDTSDTPLPQLLLSEPMVNCRGLHDMHMRRSILSTTGPKISSSSTLLLCDGIDAHFNLLNGQSSVATGER</sequence>
<accession>A0ACB7S0T7</accession>
<dbReference type="EMBL" id="CM023487">
    <property type="protein sequence ID" value="KAH6926767.1"/>
    <property type="molecule type" value="Genomic_DNA"/>
</dbReference>
<dbReference type="Proteomes" id="UP000821845">
    <property type="component" value="Chromosome 7"/>
</dbReference>
<evidence type="ECO:0000313" key="1">
    <source>
        <dbReference type="EMBL" id="KAH6926767.1"/>
    </source>
</evidence>
<keyword evidence="2" id="KW-1185">Reference proteome</keyword>
<name>A0ACB7S0T7_HYAAI</name>
<reference evidence="1" key="1">
    <citation type="submission" date="2020-05" db="EMBL/GenBank/DDBJ databases">
        <title>Large-scale comparative analyses of tick genomes elucidate their genetic diversity and vector capacities.</title>
        <authorList>
            <person name="Jia N."/>
            <person name="Wang J."/>
            <person name="Shi W."/>
            <person name="Du L."/>
            <person name="Sun Y."/>
            <person name="Zhan W."/>
            <person name="Jiang J."/>
            <person name="Wang Q."/>
            <person name="Zhang B."/>
            <person name="Ji P."/>
            <person name="Sakyi L.B."/>
            <person name="Cui X."/>
            <person name="Yuan T."/>
            <person name="Jiang B."/>
            <person name="Yang W."/>
            <person name="Lam T.T.-Y."/>
            <person name="Chang Q."/>
            <person name="Ding S."/>
            <person name="Wang X."/>
            <person name="Zhu J."/>
            <person name="Ruan X."/>
            <person name="Zhao L."/>
            <person name="Wei J."/>
            <person name="Que T."/>
            <person name="Du C."/>
            <person name="Cheng J."/>
            <person name="Dai P."/>
            <person name="Han X."/>
            <person name="Huang E."/>
            <person name="Gao Y."/>
            <person name="Liu J."/>
            <person name="Shao H."/>
            <person name="Ye R."/>
            <person name="Li L."/>
            <person name="Wei W."/>
            <person name="Wang X."/>
            <person name="Wang C."/>
            <person name="Yang T."/>
            <person name="Huo Q."/>
            <person name="Li W."/>
            <person name="Guo W."/>
            <person name="Chen H."/>
            <person name="Zhou L."/>
            <person name="Ni X."/>
            <person name="Tian J."/>
            <person name="Zhou Y."/>
            <person name="Sheng Y."/>
            <person name="Liu T."/>
            <person name="Pan Y."/>
            <person name="Xia L."/>
            <person name="Li J."/>
            <person name="Zhao F."/>
            <person name="Cao W."/>
        </authorList>
    </citation>
    <scope>NUCLEOTIDE SEQUENCE</scope>
    <source>
        <strain evidence="1">Hyas-2018</strain>
    </source>
</reference>
<comment type="caution">
    <text evidence="1">The sequence shown here is derived from an EMBL/GenBank/DDBJ whole genome shotgun (WGS) entry which is preliminary data.</text>
</comment>
<protein>
    <submittedName>
        <fullName evidence="1">Uncharacterized protein</fullName>
    </submittedName>
</protein>
<proteinExistence type="predicted"/>
<evidence type="ECO:0000313" key="2">
    <source>
        <dbReference type="Proteomes" id="UP000821845"/>
    </source>
</evidence>
<gene>
    <name evidence="1" type="ORF">HPB50_022152</name>
</gene>
<organism evidence="1 2">
    <name type="scientific">Hyalomma asiaticum</name>
    <name type="common">Tick</name>
    <dbReference type="NCBI Taxonomy" id="266040"/>
    <lineage>
        <taxon>Eukaryota</taxon>
        <taxon>Metazoa</taxon>
        <taxon>Ecdysozoa</taxon>
        <taxon>Arthropoda</taxon>
        <taxon>Chelicerata</taxon>
        <taxon>Arachnida</taxon>
        <taxon>Acari</taxon>
        <taxon>Parasitiformes</taxon>
        <taxon>Ixodida</taxon>
        <taxon>Ixodoidea</taxon>
        <taxon>Ixodidae</taxon>
        <taxon>Hyalomminae</taxon>
        <taxon>Hyalomma</taxon>
    </lineage>
</organism>